<feature type="region of interest" description="Disordered" evidence="1">
    <location>
        <begin position="82"/>
        <end position="138"/>
    </location>
</feature>
<keyword evidence="3" id="KW-1185">Reference proteome</keyword>
<reference evidence="2" key="1">
    <citation type="submission" date="2020-05" db="EMBL/GenBank/DDBJ databases">
        <title>Phylogenomic resolution of chytrid fungi.</title>
        <authorList>
            <person name="Stajich J.E."/>
            <person name="Amses K."/>
            <person name="Simmons R."/>
            <person name="Seto K."/>
            <person name="Myers J."/>
            <person name="Bonds A."/>
            <person name="Quandt C.A."/>
            <person name="Barry K."/>
            <person name="Liu P."/>
            <person name="Grigoriev I."/>
            <person name="Longcore J.E."/>
            <person name="James T.Y."/>
        </authorList>
    </citation>
    <scope>NUCLEOTIDE SEQUENCE</scope>
    <source>
        <strain evidence="2">JEL0513</strain>
    </source>
</reference>
<gene>
    <name evidence="2" type="ORF">HK100_005285</name>
</gene>
<evidence type="ECO:0000313" key="2">
    <source>
        <dbReference type="EMBL" id="KAJ3097693.1"/>
    </source>
</evidence>
<dbReference type="Proteomes" id="UP001211907">
    <property type="component" value="Unassembled WGS sequence"/>
</dbReference>
<feature type="compositionally biased region" description="Basic and acidic residues" evidence="1">
    <location>
        <begin position="83"/>
        <end position="102"/>
    </location>
</feature>
<feature type="non-terminal residue" evidence="2">
    <location>
        <position position="287"/>
    </location>
</feature>
<proteinExistence type="predicted"/>
<dbReference type="AlphaFoldDB" id="A0AAD5XCE3"/>
<feature type="compositionally biased region" description="Acidic residues" evidence="1">
    <location>
        <begin position="103"/>
        <end position="131"/>
    </location>
</feature>
<dbReference type="EMBL" id="JADGJH010002485">
    <property type="protein sequence ID" value="KAJ3097693.1"/>
    <property type="molecule type" value="Genomic_DNA"/>
</dbReference>
<evidence type="ECO:0000256" key="1">
    <source>
        <dbReference type="SAM" id="MobiDB-lite"/>
    </source>
</evidence>
<name>A0AAD5XCE3_9FUNG</name>
<accession>A0AAD5XCE3</accession>
<organism evidence="2 3">
    <name type="scientific">Physocladia obscura</name>
    <dbReference type="NCBI Taxonomy" id="109957"/>
    <lineage>
        <taxon>Eukaryota</taxon>
        <taxon>Fungi</taxon>
        <taxon>Fungi incertae sedis</taxon>
        <taxon>Chytridiomycota</taxon>
        <taxon>Chytridiomycota incertae sedis</taxon>
        <taxon>Chytridiomycetes</taxon>
        <taxon>Chytridiales</taxon>
        <taxon>Chytriomycetaceae</taxon>
        <taxon>Physocladia</taxon>
    </lineage>
</organism>
<evidence type="ECO:0000313" key="3">
    <source>
        <dbReference type="Proteomes" id="UP001211907"/>
    </source>
</evidence>
<sequence>MAAHVNHTVKVDWSPETARSCYQSWILSYNQTKKKAATTAFGLMEDDQKKGIMTINAKLELLCAYFHRLNILYSRRVNVNPPHLEESGFDAKKAETEKNSEHEDNEDNEDDENNEDNEEEEKEEEEEEEEDGRSFKADEDTFADYLVSENELLDEQQDAQSLAHFETMEDKFVVTTRYGPKLKKKGKQGAVDIETDDTFIATPTKAPKKAIKCLRHYQSPTTKKLDFGDHYQRAQEQKLKTLKEAAAAKTAIKSQRLDFEKAKWEEEKKNKADAQMFDAIIAIKKEK</sequence>
<protein>
    <submittedName>
        <fullName evidence="2">Uncharacterized protein</fullName>
    </submittedName>
</protein>
<comment type="caution">
    <text evidence="2">The sequence shown here is derived from an EMBL/GenBank/DDBJ whole genome shotgun (WGS) entry which is preliminary data.</text>
</comment>